<dbReference type="OrthoDB" id="9780932at2"/>
<sequence length="325" mass="37409">MYKIIRCLLILALVCQAYFNSFGQKTKLPFESKIADLGDLQLEYMDFGGEGIPFIWVQDSHNYFEGKYFDSTYFPFFEAIAQKARVLAPLKRGFGKSTDTKWGYDVATLAEDLIGFMDALGIKKAVLFGRMPANQEMTYIAEHHPERLAGLIYWGNPVLLVGCSDPDESILFENWAATAPDFEKEKEKRVVMSRAFWRPDFLQNSTSKINIPTLRIINEEYDLTSMMRRNVETGRIERLAKSNRPGYEKETRILKELVEDSLRYSSLKKHLEECDPSIPIDIGMERAFGDYLVTIHEQDLDLNFESDDFIMGLLPPIEAFLNTLK</sequence>
<name>A0A1M7ZA97_9BACT</name>
<dbReference type="Proteomes" id="UP000184609">
    <property type="component" value="Unassembled WGS sequence"/>
</dbReference>
<keyword evidence="1" id="KW-0732">Signal</keyword>
<organism evidence="2 3">
    <name type="scientific">Algoriphagus zhangzhouensis</name>
    <dbReference type="NCBI Taxonomy" id="1073327"/>
    <lineage>
        <taxon>Bacteria</taxon>
        <taxon>Pseudomonadati</taxon>
        <taxon>Bacteroidota</taxon>
        <taxon>Cytophagia</taxon>
        <taxon>Cytophagales</taxon>
        <taxon>Cyclobacteriaceae</taxon>
        <taxon>Algoriphagus</taxon>
    </lineage>
</organism>
<reference evidence="3" key="1">
    <citation type="submission" date="2016-12" db="EMBL/GenBank/DDBJ databases">
        <authorList>
            <person name="Varghese N."/>
            <person name="Submissions S."/>
        </authorList>
    </citation>
    <scope>NUCLEOTIDE SEQUENCE [LARGE SCALE GENOMIC DNA]</scope>
    <source>
        <strain evidence="3">DSM 25035</strain>
    </source>
</reference>
<dbReference type="RefSeq" id="WP_073571258.1">
    <property type="nucleotide sequence ID" value="NZ_FRXN01000002.1"/>
</dbReference>
<dbReference type="Gene3D" id="3.40.50.1820">
    <property type="entry name" value="alpha/beta hydrolase"/>
    <property type="match status" value="1"/>
</dbReference>
<dbReference type="SUPFAM" id="SSF53474">
    <property type="entry name" value="alpha/beta-Hydrolases"/>
    <property type="match status" value="1"/>
</dbReference>
<dbReference type="AlphaFoldDB" id="A0A1M7ZA97"/>
<accession>A0A1M7ZA97</accession>
<feature type="signal peptide" evidence="1">
    <location>
        <begin position="1"/>
        <end position="17"/>
    </location>
</feature>
<evidence type="ECO:0000313" key="2">
    <source>
        <dbReference type="EMBL" id="SHO61833.1"/>
    </source>
</evidence>
<dbReference type="STRING" id="1073327.SAMN04488108_1602"/>
<evidence type="ECO:0000313" key="3">
    <source>
        <dbReference type="Proteomes" id="UP000184609"/>
    </source>
</evidence>
<dbReference type="EMBL" id="FRXN01000002">
    <property type="protein sequence ID" value="SHO61833.1"/>
    <property type="molecule type" value="Genomic_DNA"/>
</dbReference>
<keyword evidence="3" id="KW-1185">Reference proteome</keyword>
<feature type="chain" id="PRO_5012116469" evidence="1">
    <location>
        <begin position="18"/>
        <end position="325"/>
    </location>
</feature>
<evidence type="ECO:0000256" key="1">
    <source>
        <dbReference type="SAM" id="SignalP"/>
    </source>
</evidence>
<gene>
    <name evidence="2" type="ORF">SAMN04488108_1602</name>
</gene>
<protein>
    <submittedName>
        <fullName evidence="2">Pimeloyl-ACP methyl ester carboxylesterase</fullName>
    </submittedName>
</protein>
<proteinExistence type="predicted"/>
<dbReference type="InterPro" id="IPR029058">
    <property type="entry name" value="AB_hydrolase_fold"/>
</dbReference>